<reference evidence="1 2" key="1">
    <citation type="submission" date="2023-01" db="EMBL/GenBank/DDBJ databases">
        <authorList>
            <person name="Whitehead M."/>
        </authorList>
    </citation>
    <scope>NUCLEOTIDE SEQUENCE [LARGE SCALE GENOMIC DNA]</scope>
</reference>
<comment type="caution">
    <text evidence="1">The sequence shown here is derived from an EMBL/GenBank/DDBJ whole genome shotgun (WGS) entry which is preliminary data.</text>
</comment>
<proteinExistence type="predicted"/>
<organism evidence="1 2">
    <name type="scientific">Macrosiphum euphorbiae</name>
    <name type="common">potato aphid</name>
    <dbReference type="NCBI Taxonomy" id="13131"/>
    <lineage>
        <taxon>Eukaryota</taxon>
        <taxon>Metazoa</taxon>
        <taxon>Ecdysozoa</taxon>
        <taxon>Arthropoda</taxon>
        <taxon>Hexapoda</taxon>
        <taxon>Insecta</taxon>
        <taxon>Pterygota</taxon>
        <taxon>Neoptera</taxon>
        <taxon>Paraneoptera</taxon>
        <taxon>Hemiptera</taxon>
        <taxon>Sternorrhyncha</taxon>
        <taxon>Aphidomorpha</taxon>
        <taxon>Aphidoidea</taxon>
        <taxon>Aphididae</taxon>
        <taxon>Macrosiphini</taxon>
        <taxon>Macrosiphum</taxon>
    </lineage>
</organism>
<gene>
    <name evidence="1" type="ORF">MEUPH1_LOCUS15734</name>
</gene>
<protein>
    <submittedName>
        <fullName evidence="1">Uncharacterized protein</fullName>
    </submittedName>
</protein>
<evidence type="ECO:0000313" key="1">
    <source>
        <dbReference type="EMBL" id="CAI6360433.1"/>
    </source>
</evidence>
<dbReference type="EMBL" id="CARXXK010000003">
    <property type="protein sequence ID" value="CAI6360433.1"/>
    <property type="molecule type" value="Genomic_DNA"/>
</dbReference>
<sequence>MDVLKEIQERIAEIQTLYPDHMNCGQSSKFTTCQPLEFAALLEKFKEIKNWLADVDLKNKTIITLLVIGRIVNAFAGQIHANV</sequence>
<keyword evidence="2" id="KW-1185">Reference proteome</keyword>
<evidence type="ECO:0000313" key="2">
    <source>
        <dbReference type="Proteomes" id="UP001160148"/>
    </source>
</evidence>
<dbReference type="Proteomes" id="UP001160148">
    <property type="component" value="Unassembled WGS sequence"/>
</dbReference>
<accession>A0AAV0WXJ1</accession>
<name>A0AAV0WXJ1_9HEMI</name>
<dbReference type="AlphaFoldDB" id="A0AAV0WXJ1"/>